<dbReference type="PANTHER" id="PTHR40080:SF1">
    <property type="entry name" value="TRPR-LIKE PROTEIN YERC_YECD"/>
    <property type="match status" value="1"/>
</dbReference>
<dbReference type="PIRSF" id="PIRSF012508">
    <property type="entry name" value="YerC"/>
    <property type="match status" value="1"/>
</dbReference>
<dbReference type="AlphaFoldDB" id="A0A2M7QDH3"/>
<evidence type="ECO:0000313" key="2">
    <source>
        <dbReference type="Proteomes" id="UP000230108"/>
    </source>
</evidence>
<dbReference type="Pfam" id="PF01371">
    <property type="entry name" value="Trp_repressor"/>
    <property type="match status" value="1"/>
</dbReference>
<dbReference type="Proteomes" id="UP000230108">
    <property type="component" value="Unassembled WGS sequence"/>
</dbReference>
<dbReference type="SUPFAM" id="SSF48295">
    <property type="entry name" value="TrpR-like"/>
    <property type="match status" value="1"/>
</dbReference>
<dbReference type="InterPro" id="IPR010921">
    <property type="entry name" value="Trp_repressor/repl_initiator"/>
</dbReference>
<comment type="caution">
    <text evidence="1">The sequence shown here is derived from an EMBL/GenBank/DDBJ whole genome shotgun (WGS) entry which is preliminary data.</text>
</comment>
<dbReference type="Gene3D" id="1.10.1270.10">
    <property type="entry name" value="TrpR-like"/>
    <property type="match status" value="1"/>
</dbReference>
<dbReference type="EMBL" id="PFLF01000063">
    <property type="protein sequence ID" value="PIY68977.1"/>
    <property type="molecule type" value="Genomic_DNA"/>
</dbReference>
<accession>A0A2M7QDH3</accession>
<dbReference type="InterPro" id="IPR038116">
    <property type="entry name" value="TrpR-like_sf"/>
</dbReference>
<gene>
    <name evidence="1" type="ORF">COY90_03075</name>
</gene>
<evidence type="ECO:0000313" key="1">
    <source>
        <dbReference type="EMBL" id="PIY68977.1"/>
    </source>
</evidence>
<dbReference type="GO" id="GO:0003700">
    <property type="term" value="F:DNA-binding transcription factor activity"/>
    <property type="evidence" value="ECO:0007669"/>
    <property type="project" value="InterPro"/>
</dbReference>
<proteinExistence type="predicted"/>
<organism evidence="1 2">
    <name type="scientific">Candidatus Roizmanbacteria bacterium CG_4_10_14_0_8_um_filter_39_9</name>
    <dbReference type="NCBI Taxonomy" id="1974829"/>
    <lineage>
        <taxon>Bacteria</taxon>
        <taxon>Candidatus Roizmaniibacteriota</taxon>
    </lineage>
</organism>
<reference evidence="2" key="1">
    <citation type="submission" date="2017-09" db="EMBL/GenBank/DDBJ databases">
        <title>Depth-based differentiation of microbial function through sediment-hosted aquifers and enrichment of novel symbionts in the deep terrestrial subsurface.</title>
        <authorList>
            <person name="Probst A.J."/>
            <person name="Ladd B."/>
            <person name="Jarett J.K."/>
            <person name="Geller-Mcgrath D.E."/>
            <person name="Sieber C.M.K."/>
            <person name="Emerson J.B."/>
            <person name="Anantharaman K."/>
            <person name="Thomas B.C."/>
            <person name="Malmstrom R."/>
            <person name="Stieglmeier M."/>
            <person name="Klingl A."/>
            <person name="Woyke T."/>
            <person name="Ryan C.M."/>
            <person name="Banfield J.F."/>
        </authorList>
    </citation>
    <scope>NUCLEOTIDE SEQUENCE [LARGE SCALE GENOMIC DNA]</scope>
</reference>
<dbReference type="NCBIfam" id="TIGR02531">
    <property type="entry name" value="yecD_yerC"/>
    <property type="match status" value="1"/>
</dbReference>
<dbReference type="InterPro" id="IPR000831">
    <property type="entry name" value="Trp_repress"/>
</dbReference>
<dbReference type="GO" id="GO:0043565">
    <property type="term" value="F:sequence-specific DNA binding"/>
    <property type="evidence" value="ECO:0007669"/>
    <property type="project" value="InterPro"/>
</dbReference>
<keyword evidence="1" id="KW-0238">DNA-binding</keyword>
<sequence>MKRLQDDFAKATPYKAKDKKEKQLVCVIASLKSEQDVANLLRDLLTVSEIHEFANRIEMVRLLKQGISYQKIAEKTGSSTTTVTRVAHWLFHGCGGYQKIVDILN</sequence>
<name>A0A2M7QDH3_9BACT</name>
<protein>
    <submittedName>
        <fullName evidence="1">DNA-binding transcriptional regulator</fullName>
    </submittedName>
</protein>
<dbReference type="PANTHER" id="PTHR40080">
    <property type="entry name" value="LMO1763 PROTEIN"/>
    <property type="match status" value="1"/>
</dbReference>
<dbReference type="InterPro" id="IPR013368">
    <property type="entry name" value="YecD_YerC"/>
</dbReference>